<reference evidence="6 7" key="1">
    <citation type="journal article" date="2024" name="J Genomics">
        <title>Draft genome sequencing and assembly of Favolaschia claudopus CIRM-BRFM 2984 isolated from oak limbs.</title>
        <authorList>
            <person name="Navarro D."/>
            <person name="Drula E."/>
            <person name="Chaduli D."/>
            <person name="Cazenave R."/>
            <person name="Ahrendt S."/>
            <person name="Wang J."/>
            <person name="Lipzen A."/>
            <person name="Daum C."/>
            <person name="Barry K."/>
            <person name="Grigoriev I.V."/>
            <person name="Favel A."/>
            <person name="Rosso M.N."/>
            <person name="Martin F."/>
        </authorList>
    </citation>
    <scope>NUCLEOTIDE SEQUENCE [LARGE SCALE GENOMIC DNA]</scope>
    <source>
        <strain evidence="6 7">CIRM-BRFM 2984</strain>
    </source>
</reference>
<feature type="compositionally biased region" description="Pro residues" evidence="4">
    <location>
        <begin position="234"/>
        <end position="247"/>
    </location>
</feature>
<accession>A0AAV9ZHL1</accession>
<feature type="region of interest" description="Disordered" evidence="4">
    <location>
        <begin position="22"/>
        <end position="55"/>
    </location>
</feature>
<evidence type="ECO:0000256" key="1">
    <source>
        <dbReference type="ARBA" id="ARBA00008601"/>
    </source>
</evidence>
<evidence type="ECO:0000256" key="3">
    <source>
        <dbReference type="ARBA" id="ARBA00022912"/>
    </source>
</evidence>
<feature type="compositionally biased region" description="Low complexity" evidence="4">
    <location>
        <begin position="374"/>
        <end position="398"/>
    </location>
</feature>
<feature type="compositionally biased region" description="Acidic residues" evidence="4">
    <location>
        <begin position="556"/>
        <end position="572"/>
    </location>
</feature>
<comment type="caution">
    <text evidence="6">The sequence shown here is derived from an EMBL/GenBank/DDBJ whole genome shotgun (WGS) entry which is preliminary data.</text>
</comment>
<dbReference type="InterPro" id="IPR029021">
    <property type="entry name" value="Prot-tyrosine_phosphatase-like"/>
</dbReference>
<feature type="region of interest" description="Disordered" evidence="4">
    <location>
        <begin position="319"/>
        <end position="428"/>
    </location>
</feature>
<dbReference type="CDD" id="cd14498">
    <property type="entry name" value="DSP"/>
    <property type="match status" value="1"/>
</dbReference>
<keyword evidence="7" id="KW-1185">Reference proteome</keyword>
<dbReference type="GO" id="GO:0004721">
    <property type="term" value="F:phosphoprotein phosphatase activity"/>
    <property type="evidence" value="ECO:0007669"/>
    <property type="project" value="UniProtKB-KW"/>
</dbReference>
<feature type="region of interest" description="Disordered" evidence="4">
    <location>
        <begin position="165"/>
        <end position="247"/>
    </location>
</feature>
<dbReference type="InterPro" id="IPR000387">
    <property type="entry name" value="Tyr_Pase_dom"/>
</dbReference>
<feature type="compositionally biased region" description="Low complexity" evidence="4">
    <location>
        <begin position="175"/>
        <end position="233"/>
    </location>
</feature>
<dbReference type="InterPro" id="IPR052103">
    <property type="entry name" value="Dual_spec_Phospatases"/>
</dbReference>
<evidence type="ECO:0000313" key="6">
    <source>
        <dbReference type="EMBL" id="KAK6983977.1"/>
    </source>
</evidence>
<dbReference type="SUPFAM" id="SSF52799">
    <property type="entry name" value="(Phosphotyrosine protein) phosphatases II"/>
    <property type="match status" value="1"/>
</dbReference>
<sequence length="687" mass="70666">MLDPPPLLQPLLLPHSANLQPPSVVLLRTPRSRRSRPPSSSPYARPSQASSSAVSFPTKTAAVALSACPGPARLRPLSLNIPPCVLSSSVSSSPVTEAGAEALGETEVLCRSPVIRKPARTRAYPTLPGPLKLRLSAVTPGAGCKLASPMSGVEGGAGVGTGAEVEMESSTDNNSPWTSTSTVSTSATPSTGEGSSSFSSSASSASTSSNFSPYTPPSSYSISPSGSYNSIPGPSKPHPHSPYPLHSPYPHPILTSFASAFPVSSPDAQEGDNDAAMLETPVSAATYHSAPTSPVSLPFASPLTGNYTFSPLGAGFASPVVGSSSSSDNAATAASPVTLSHDEPAAEAETTSAYAAPWPPPAPPLRTPSLAKFASTSTLRRASRATTPTPNSPLSCSPSPSPIAFSFRSTSSERPTHPSPLLASSPPSHSHITPHIIIADLAFAESANLLEREGVTHVVSVLRERAQIPALIPASNRLHVPLDDAPFAELVGLLGPVVSWVEDVLASSKGSDVPEPRILIHCAHGISRSPAVGAALLVALPLVDGDVAVDLAVEGDVDMDNGESETESEVETGDVKTRPNTPLASPILQCESPAQTQPTPVSATFPPMPGAWAPSASALSHSASSPPTPPTDQDAQAAMDRVIRRTLSAPAALAYVSARRPAADVNWGFRAQLSEWEGVCRARDPLP</sequence>
<dbReference type="PANTHER" id="PTHR45961">
    <property type="entry name" value="IP21249P"/>
    <property type="match status" value="1"/>
</dbReference>
<feature type="compositionally biased region" description="Pro residues" evidence="4">
    <location>
        <begin position="357"/>
        <end position="366"/>
    </location>
</feature>
<evidence type="ECO:0000259" key="5">
    <source>
        <dbReference type="PROSITE" id="PS50056"/>
    </source>
</evidence>
<feature type="domain" description="Tyrosine specific protein phosphatases" evidence="5">
    <location>
        <begin position="498"/>
        <end position="571"/>
    </location>
</feature>
<feature type="compositionally biased region" description="Low complexity" evidence="4">
    <location>
        <begin position="419"/>
        <end position="428"/>
    </location>
</feature>
<feature type="compositionally biased region" description="Polar residues" evidence="4">
    <location>
        <begin position="592"/>
        <end position="602"/>
    </location>
</feature>
<keyword evidence="3" id="KW-0904">Protein phosphatase</keyword>
<evidence type="ECO:0000256" key="2">
    <source>
        <dbReference type="ARBA" id="ARBA00022801"/>
    </source>
</evidence>
<feature type="compositionally biased region" description="Low complexity" evidence="4">
    <location>
        <begin position="611"/>
        <end position="636"/>
    </location>
</feature>
<dbReference type="PROSITE" id="PS50056">
    <property type="entry name" value="TYR_PHOSPHATASE_2"/>
    <property type="match status" value="1"/>
</dbReference>
<gene>
    <name evidence="6" type="ORF">R3P38DRAFT_3232787</name>
</gene>
<dbReference type="InterPro" id="IPR016130">
    <property type="entry name" value="Tyr_Pase_AS"/>
</dbReference>
<evidence type="ECO:0000256" key="4">
    <source>
        <dbReference type="SAM" id="MobiDB-lite"/>
    </source>
</evidence>
<dbReference type="Gene3D" id="3.90.190.10">
    <property type="entry name" value="Protein tyrosine phosphatase superfamily"/>
    <property type="match status" value="1"/>
</dbReference>
<dbReference type="Proteomes" id="UP001362999">
    <property type="component" value="Unassembled WGS sequence"/>
</dbReference>
<protein>
    <recommendedName>
        <fullName evidence="5">Tyrosine specific protein phosphatases domain-containing protein</fullName>
    </recommendedName>
</protein>
<proteinExistence type="inferred from homology"/>
<dbReference type="PROSITE" id="PS00383">
    <property type="entry name" value="TYR_PHOSPHATASE_1"/>
    <property type="match status" value="1"/>
</dbReference>
<evidence type="ECO:0000313" key="7">
    <source>
        <dbReference type="Proteomes" id="UP001362999"/>
    </source>
</evidence>
<keyword evidence="2" id="KW-0378">Hydrolase</keyword>
<dbReference type="PANTHER" id="PTHR45961:SF6">
    <property type="entry name" value="IP21249P"/>
    <property type="match status" value="1"/>
</dbReference>
<comment type="similarity">
    <text evidence="1">Belongs to the protein-tyrosine phosphatase family. Non-receptor class dual specificity subfamily.</text>
</comment>
<feature type="compositionally biased region" description="Low complexity" evidence="4">
    <location>
        <begin position="37"/>
        <end position="53"/>
    </location>
</feature>
<feature type="region of interest" description="Disordered" evidence="4">
    <location>
        <begin position="556"/>
        <end position="636"/>
    </location>
</feature>
<organism evidence="6 7">
    <name type="scientific">Favolaschia claudopus</name>
    <dbReference type="NCBI Taxonomy" id="2862362"/>
    <lineage>
        <taxon>Eukaryota</taxon>
        <taxon>Fungi</taxon>
        <taxon>Dikarya</taxon>
        <taxon>Basidiomycota</taxon>
        <taxon>Agaricomycotina</taxon>
        <taxon>Agaricomycetes</taxon>
        <taxon>Agaricomycetidae</taxon>
        <taxon>Agaricales</taxon>
        <taxon>Marasmiineae</taxon>
        <taxon>Mycenaceae</taxon>
        <taxon>Favolaschia</taxon>
    </lineage>
</organism>
<dbReference type="AlphaFoldDB" id="A0AAV9ZHL1"/>
<dbReference type="EMBL" id="JAWWNJ010000143">
    <property type="protein sequence ID" value="KAK6983977.1"/>
    <property type="molecule type" value="Genomic_DNA"/>
</dbReference>
<feature type="compositionally biased region" description="Low complexity" evidence="4">
    <location>
        <begin position="319"/>
        <end position="335"/>
    </location>
</feature>
<feature type="compositionally biased region" description="Low complexity" evidence="4">
    <location>
        <begin position="347"/>
        <end position="356"/>
    </location>
</feature>
<dbReference type="GO" id="GO:0005737">
    <property type="term" value="C:cytoplasm"/>
    <property type="evidence" value="ECO:0007669"/>
    <property type="project" value="TreeGrafter"/>
</dbReference>
<name>A0AAV9ZHL1_9AGAR</name>